<feature type="region of interest" description="Disordered" evidence="1">
    <location>
        <begin position="1"/>
        <end position="60"/>
    </location>
</feature>
<accession>A0A1I7WJM6</accession>
<evidence type="ECO:0000313" key="3">
    <source>
        <dbReference type="WBParaSite" id="Hba_05228"/>
    </source>
</evidence>
<sequence>MEPTISLPSPQPPQPLFRTPGGLLNDKENMPKSGANRKRSHSAPNSHTFLKTLPTPPLHHNANESYVANVVDDHCLRCVLNYPRPTYRPRHNRTLSNRRRSRLMVPGNHEQKLLSRPGPEPNARLPLPTQRRLPLDHTSDILIRNQ</sequence>
<proteinExistence type="predicted"/>
<evidence type="ECO:0000256" key="1">
    <source>
        <dbReference type="SAM" id="MobiDB-lite"/>
    </source>
</evidence>
<protein>
    <submittedName>
        <fullName evidence="3">Uncharacterized protein</fullName>
    </submittedName>
</protein>
<evidence type="ECO:0000313" key="2">
    <source>
        <dbReference type="Proteomes" id="UP000095283"/>
    </source>
</evidence>
<name>A0A1I7WJM6_HETBA</name>
<dbReference type="Proteomes" id="UP000095283">
    <property type="component" value="Unplaced"/>
</dbReference>
<dbReference type="AlphaFoldDB" id="A0A1I7WJM6"/>
<dbReference type="WBParaSite" id="Hba_05228">
    <property type="protein sequence ID" value="Hba_05228"/>
    <property type="gene ID" value="Hba_05228"/>
</dbReference>
<feature type="region of interest" description="Disordered" evidence="1">
    <location>
        <begin position="109"/>
        <end position="146"/>
    </location>
</feature>
<keyword evidence="2" id="KW-1185">Reference proteome</keyword>
<organism evidence="2 3">
    <name type="scientific">Heterorhabditis bacteriophora</name>
    <name type="common">Entomopathogenic nematode worm</name>
    <dbReference type="NCBI Taxonomy" id="37862"/>
    <lineage>
        <taxon>Eukaryota</taxon>
        <taxon>Metazoa</taxon>
        <taxon>Ecdysozoa</taxon>
        <taxon>Nematoda</taxon>
        <taxon>Chromadorea</taxon>
        <taxon>Rhabditida</taxon>
        <taxon>Rhabditina</taxon>
        <taxon>Rhabditomorpha</taxon>
        <taxon>Strongyloidea</taxon>
        <taxon>Heterorhabditidae</taxon>
        <taxon>Heterorhabditis</taxon>
    </lineage>
</organism>
<reference evidence="3" key="1">
    <citation type="submission" date="2016-11" db="UniProtKB">
        <authorList>
            <consortium name="WormBaseParasite"/>
        </authorList>
    </citation>
    <scope>IDENTIFICATION</scope>
</reference>